<dbReference type="SUPFAM" id="SSF54695">
    <property type="entry name" value="POZ domain"/>
    <property type="match status" value="1"/>
</dbReference>
<proteinExistence type="predicted"/>
<feature type="domain" description="BTB" evidence="1">
    <location>
        <begin position="23"/>
        <end position="102"/>
    </location>
</feature>
<accession>A0A397TKG2</accession>
<gene>
    <name evidence="3" type="ORF">C1645_802054</name>
</gene>
<dbReference type="EMBL" id="QKYT01000036">
    <property type="protein sequence ID" value="RIA96967.1"/>
    <property type="molecule type" value="Genomic_DNA"/>
</dbReference>
<dbReference type="InterPro" id="IPR052407">
    <property type="entry name" value="BTB_POZ_domain_cont_9"/>
</dbReference>
<evidence type="ECO:0000259" key="1">
    <source>
        <dbReference type="PROSITE" id="PS50097"/>
    </source>
</evidence>
<dbReference type="Gene3D" id="1.25.40.420">
    <property type="match status" value="1"/>
</dbReference>
<dbReference type="Proteomes" id="UP000265703">
    <property type="component" value="Unassembled WGS sequence"/>
</dbReference>
<dbReference type="InterPro" id="IPR006571">
    <property type="entry name" value="TLDc_dom"/>
</dbReference>
<name>A0A397TKG2_9GLOM</name>
<dbReference type="Pfam" id="PF07707">
    <property type="entry name" value="BACK"/>
    <property type="match status" value="1"/>
</dbReference>
<keyword evidence="4" id="KW-1185">Reference proteome</keyword>
<dbReference type="InterPro" id="IPR000210">
    <property type="entry name" value="BTB/POZ_dom"/>
</dbReference>
<dbReference type="PROSITE" id="PS50097">
    <property type="entry name" value="BTB"/>
    <property type="match status" value="1"/>
</dbReference>
<evidence type="ECO:0000313" key="3">
    <source>
        <dbReference type="EMBL" id="RIA96967.1"/>
    </source>
</evidence>
<dbReference type="AlphaFoldDB" id="A0A397TKG2"/>
<dbReference type="SMART" id="SM00225">
    <property type="entry name" value="BTB"/>
    <property type="match status" value="1"/>
</dbReference>
<evidence type="ECO:0008006" key="5">
    <source>
        <dbReference type="Google" id="ProtNLM"/>
    </source>
</evidence>
<reference evidence="3 4" key="1">
    <citation type="submission" date="2018-06" db="EMBL/GenBank/DDBJ databases">
        <title>Comparative genomics reveals the genomic features of Rhizophagus irregularis, R. cerebriforme, R. diaphanum and Gigaspora rosea, and their symbiotic lifestyle signature.</title>
        <authorList>
            <person name="Morin E."/>
            <person name="San Clemente H."/>
            <person name="Chen E.C.H."/>
            <person name="De La Providencia I."/>
            <person name="Hainaut M."/>
            <person name="Kuo A."/>
            <person name="Kohler A."/>
            <person name="Murat C."/>
            <person name="Tang N."/>
            <person name="Roy S."/>
            <person name="Loubradou J."/>
            <person name="Henrissat B."/>
            <person name="Grigoriev I.V."/>
            <person name="Corradi N."/>
            <person name="Roux C."/>
            <person name="Martin F.M."/>
        </authorList>
    </citation>
    <scope>NUCLEOTIDE SEQUENCE [LARGE SCALE GENOMIC DNA]</scope>
    <source>
        <strain evidence="3 4">DAOM 227022</strain>
    </source>
</reference>
<comment type="caution">
    <text evidence="3">The sequence shown here is derived from an EMBL/GenBank/DDBJ whole genome shotgun (WGS) entry which is preliminary data.</text>
</comment>
<protein>
    <recommendedName>
        <fullName evidence="5">BTB/POZ domain-containing protein</fullName>
    </recommendedName>
</protein>
<dbReference type="InterPro" id="IPR011705">
    <property type="entry name" value="BACK"/>
</dbReference>
<organism evidence="3 4">
    <name type="scientific">Glomus cerebriforme</name>
    <dbReference type="NCBI Taxonomy" id="658196"/>
    <lineage>
        <taxon>Eukaryota</taxon>
        <taxon>Fungi</taxon>
        <taxon>Fungi incertae sedis</taxon>
        <taxon>Mucoromycota</taxon>
        <taxon>Glomeromycotina</taxon>
        <taxon>Glomeromycetes</taxon>
        <taxon>Glomerales</taxon>
        <taxon>Glomeraceae</taxon>
        <taxon>Glomus</taxon>
    </lineage>
</organism>
<dbReference type="PANTHER" id="PTHR46306:SF1">
    <property type="entry name" value="BTB_POZ DOMAIN-CONTAINING PROTEIN 9"/>
    <property type="match status" value="1"/>
</dbReference>
<evidence type="ECO:0000313" key="4">
    <source>
        <dbReference type="Proteomes" id="UP000265703"/>
    </source>
</evidence>
<dbReference type="OrthoDB" id="2354022at2759"/>
<dbReference type="Pfam" id="PF00651">
    <property type="entry name" value="BTB"/>
    <property type="match status" value="1"/>
</dbReference>
<dbReference type="PROSITE" id="PS51886">
    <property type="entry name" value="TLDC"/>
    <property type="match status" value="1"/>
</dbReference>
<sequence>MDIDLTQTLLRDLRKLFENCEDYNVILKVGKGLSFHAHSIILKNRSEYFRTIITEYINKRGDNFSNKLFKKDFITLDMPQISADAFKIIIRYIYTGYFSFDGNGINQEFLFDLIFAADELKLYDLVKYLQIYIVESNPNWIKNNLIQIYHTSFERNFTIMQEFCMKIIEKEPTLLFKSNKLFLLKESDLIKLLKRDDLNLPEIDIWRYIIRWGIEQEPPITASEIKKWNEEFVELERRLHNLIPYIRFFSISATQYYEEVRPFSKILSDKLKDEIDAFYILSNNAPPPDALPPRRLFRRETILRRQQGLNQMRGGNNYNNINVTRMNPIYHMNNNNNDNDNNLFQMNRNSIIPTPIPPEISPYPFEKHKNLSDLDIKSKNKIMCIERENSPILNIGELNSILINRTQAKRIVRWIGDNKYFRVCGEKVNNSYMLKLLMRGTGGDGMSRETFHFLCDNKGPTVIVAKVDKSKNIIGGYNPFSWTSSNKWLQTSESFIFSFKSDGNREGFDDIILSRIKNQTAAIYDGDCTFDVGFSLDLQLFLGIYECKNYERKIMTEKNFFVTDYEVFQVVKVCDDD</sequence>
<dbReference type="PANTHER" id="PTHR46306">
    <property type="entry name" value="BTB/POZ DOMAIN-CONTAINING PROTEIN 9"/>
    <property type="match status" value="1"/>
</dbReference>
<dbReference type="InterPro" id="IPR011333">
    <property type="entry name" value="SKP1/BTB/POZ_sf"/>
</dbReference>
<feature type="domain" description="TLDc" evidence="2">
    <location>
        <begin position="401"/>
        <end position="571"/>
    </location>
</feature>
<dbReference type="GO" id="GO:0005737">
    <property type="term" value="C:cytoplasm"/>
    <property type="evidence" value="ECO:0007669"/>
    <property type="project" value="TreeGrafter"/>
</dbReference>
<evidence type="ECO:0000259" key="2">
    <source>
        <dbReference type="PROSITE" id="PS51886"/>
    </source>
</evidence>
<dbReference type="Pfam" id="PF07534">
    <property type="entry name" value="TLD"/>
    <property type="match status" value="1"/>
</dbReference>
<dbReference type="Gene3D" id="3.30.710.10">
    <property type="entry name" value="Potassium Channel Kv1.1, Chain A"/>
    <property type="match status" value="1"/>
</dbReference>
<dbReference type="CDD" id="cd18186">
    <property type="entry name" value="BTB_POZ_ZBTB_KLHL-like"/>
    <property type="match status" value="1"/>
</dbReference>